<protein>
    <submittedName>
        <fullName evidence="6">MBL fold metallo-hydrolase</fullName>
    </submittedName>
</protein>
<dbReference type="RefSeq" id="WP_141460454.1">
    <property type="nucleotide sequence ID" value="NZ_CP038141.1"/>
</dbReference>
<dbReference type="InterPro" id="IPR036866">
    <property type="entry name" value="RibonucZ/Hydroxyglut_hydro"/>
</dbReference>
<accession>A0A4Y6UKQ2</accession>
<evidence type="ECO:0000256" key="2">
    <source>
        <dbReference type="ARBA" id="ARBA00022723"/>
    </source>
</evidence>
<dbReference type="OrthoDB" id="9802991at2"/>
<dbReference type="SUPFAM" id="SSF56281">
    <property type="entry name" value="Metallo-hydrolase/oxidoreductase"/>
    <property type="match status" value="1"/>
</dbReference>
<keyword evidence="2" id="KW-0479">Metal-binding</keyword>
<keyword evidence="3 6" id="KW-0378">Hydrolase</keyword>
<evidence type="ECO:0000313" key="7">
    <source>
        <dbReference type="Proteomes" id="UP000316313"/>
    </source>
</evidence>
<gene>
    <name evidence="6" type="ORF">E3D00_04865</name>
</gene>
<name>A0A4Y6UKQ2_9PROT</name>
<dbReference type="PANTHER" id="PTHR46233:SF3">
    <property type="entry name" value="HYDROXYACYLGLUTATHIONE HYDROLASE GLOC"/>
    <property type="match status" value="1"/>
</dbReference>
<dbReference type="AlphaFoldDB" id="A0A4Y6UKQ2"/>
<evidence type="ECO:0000256" key="4">
    <source>
        <dbReference type="ARBA" id="ARBA00022833"/>
    </source>
</evidence>
<dbReference type="Pfam" id="PF00753">
    <property type="entry name" value="Lactamase_B"/>
    <property type="match status" value="1"/>
</dbReference>
<dbReference type="PANTHER" id="PTHR46233">
    <property type="entry name" value="HYDROXYACYLGLUTATHIONE HYDROLASE GLOC"/>
    <property type="match status" value="1"/>
</dbReference>
<evidence type="ECO:0000256" key="1">
    <source>
        <dbReference type="ARBA" id="ARBA00001947"/>
    </source>
</evidence>
<keyword evidence="4" id="KW-0862">Zinc</keyword>
<evidence type="ECO:0000259" key="5">
    <source>
        <dbReference type="SMART" id="SM00849"/>
    </source>
</evidence>
<dbReference type="EMBL" id="CP038141">
    <property type="protein sequence ID" value="QDH16971.1"/>
    <property type="molecule type" value="Genomic_DNA"/>
</dbReference>
<reference evidence="6 7" key="1">
    <citation type="submission" date="2019-03" db="EMBL/GenBank/DDBJ databases">
        <title>The complete genome sequence of Swingsia samuiensis NBRC107927(T).</title>
        <authorList>
            <person name="Chua K.-O."/>
            <person name="Chan K.-G."/>
            <person name="See-Too W.-S."/>
        </authorList>
    </citation>
    <scope>NUCLEOTIDE SEQUENCE [LARGE SCALE GENOMIC DNA]</scope>
    <source>
        <strain evidence="6 7">AH83</strain>
    </source>
</reference>
<dbReference type="InterPro" id="IPR051453">
    <property type="entry name" value="MBL_Glyoxalase_II"/>
</dbReference>
<dbReference type="SMART" id="SM00849">
    <property type="entry name" value="Lactamase_B"/>
    <property type="match status" value="1"/>
</dbReference>
<proteinExistence type="predicted"/>
<feature type="domain" description="Metallo-beta-lactamase" evidence="5">
    <location>
        <begin position="15"/>
        <end position="198"/>
    </location>
</feature>
<dbReference type="Gene3D" id="3.60.15.10">
    <property type="entry name" value="Ribonuclease Z/Hydroxyacylglutathione hydrolase-like"/>
    <property type="match status" value="1"/>
</dbReference>
<sequence>MSGLNIKRVPVTPLRQNCTIIFNSEDHAVVVDPGGDVDTIISQLDGMTVDMILLTHGHFDHAGGAAELSEKLTKKQGRKVEVWGPDEKDLFLLKAISAQGNALGLMGLQDIIPDRFLTDGEELDLLGYRFEVRHVPGHTPGHVVFIDEANGRAIVGDTLFRGTVGRTDFPYGDFDALISGIKKNLMNLPDETIVLCGHGLPTTIGEERKNNPILARY</sequence>
<keyword evidence="7" id="KW-1185">Reference proteome</keyword>
<dbReference type="GO" id="GO:0016787">
    <property type="term" value="F:hydrolase activity"/>
    <property type="evidence" value="ECO:0007669"/>
    <property type="project" value="UniProtKB-KW"/>
</dbReference>
<organism evidence="6 7">
    <name type="scientific">Swingsia samuiensis</name>
    <dbReference type="NCBI Taxonomy" id="1293412"/>
    <lineage>
        <taxon>Bacteria</taxon>
        <taxon>Pseudomonadati</taxon>
        <taxon>Pseudomonadota</taxon>
        <taxon>Alphaproteobacteria</taxon>
        <taxon>Acetobacterales</taxon>
        <taxon>Acetobacteraceae</taxon>
        <taxon>Swingsia</taxon>
    </lineage>
</organism>
<dbReference type="Proteomes" id="UP000316313">
    <property type="component" value="Chromosome"/>
</dbReference>
<comment type="cofactor">
    <cofactor evidence="1">
        <name>Zn(2+)</name>
        <dbReference type="ChEBI" id="CHEBI:29105"/>
    </cofactor>
</comment>
<dbReference type="KEGG" id="ssam:E3D00_04865"/>
<dbReference type="InterPro" id="IPR001279">
    <property type="entry name" value="Metallo-B-lactamas"/>
</dbReference>
<evidence type="ECO:0000313" key="6">
    <source>
        <dbReference type="EMBL" id="QDH16971.1"/>
    </source>
</evidence>
<evidence type="ECO:0000256" key="3">
    <source>
        <dbReference type="ARBA" id="ARBA00022801"/>
    </source>
</evidence>
<dbReference type="GO" id="GO:0046872">
    <property type="term" value="F:metal ion binding"/>
    <property type="evidence" value="ECO:0007669"/>
    <property type="project" value="UniProtKB-KW"/>
</dbReference>